<reference evidence="1 2" key="1">
    <citation type="journal article" date="2020" name="Arch. Microbiol.">
        <title>The genome sequence of the giant phototrophic gammaproteobacterium Thiospirillum jenense gives insight into its physiological properties and phylogenetic relationships.</title>
        <authorList>
            <person name="Imhoff J.F."/>
            <person name="Meyer T.E."/>
            <person name="Kyndt J.A."/>
        </authorList>
    </citation>
    <scope>NUCLEOTIDE SEQUENCE [LARGE SCALE GENOMIC DNA]</scope>
    <source>
        <strain evidence="1 2">DSM 216</strain>
    </source>
</reference>
<evidence type="ECO:0000313" key="1">
    <source>
        <dbReference type="EMBL" id="MBB1127226.1"/>
    </source>
</evidence>
<dbReference type="GO" id="GO:0004519">
    <property type="term" value="F:endonuclease activity"/>
    <property type="evidence" value="ECO:0007669"/>
    <property type="project" value="UniProtKB-KW"/>
</dbReference>
<dbReference type="Proteomes" id="UP000548632">
    <property type="component" value="Unassembled WGS sequence"/>
</dbReference>
<keyword evidence="1" id="KW-0255">Endonuclease</keyword>
<keyword evidence="1" id="KW-0540">Nuclease</keyword>
<name>A0A839HK07_9GAMM</name>
<dbReference type="EMBL" id="JABVCQ010000041">
    <property type="protein sequence ID" value="MBB1127226.1"/>
    <property type="molecule type" value="Genomic_DNA"/>
</dbReference>
<evidence type="ECO:0000313" key="2">
    <source>
        <dbReference type="Proteomes" id="UP000548632"/>
    </source>
</evidence>
<keyword evidence="1" id="KW-0378">Hydrolase</keyword>
<gene>
    <name evidence="1" type="ORF">HUK38_13485</name>
</gene>
<proteinExistence type="predicted"/>
<protein>
    <submittedName>
        <fullName evidence="1">Uma2 family endonuclease</fullName>
    </submittedName>
</protein>
<keyword evidence="2" id="KW-1185">Reference proteome</keyword>
<accession>A0A839HK07</accession>
<sequence length="48" mass="5417">MYHCLGELGLFNDATHVELIEGELFSMSPTGAFHAGYVKRLNYLLMIN</sequence>
<dbReference type="AlphaFoldDB" id="A0A839HK07"/>
<organism evidence="1 2">
    <name type="scientific">Thiospirillum jenense</name>
    <dbReference type="NCBI Taxonomy" id="1653858"/>
    <lineage>
        <taxon>Bacteria</taxon>
        <taxon>Pseudomonadati</taxon>
        <taxon>Pseudomonadota</taxon>
        <taxon>Gammaproteobacteria</taxon>
        <taxon>Chromatiales</taxon>
        <taxon>Chromatiaceae</taxon>
        <taxon>Thiospirillum</taxon>
    </lineage>
</organism>
<comment type="caution">
    <text evidence="1">The sequence shown here is derived from an EMBL/GenBank/DDBJ whole genome shotgun (WGS) entry which is preliminary data.</text>
</comment>